<keyword evidence="2" id="KW-0238">DNA-binding</keyword>
<dbReference type="SUPFAM" id="SSF55781">
    <property type="entry name" value="GAF domain-like"/>
    <property type="match status" value="1"/>
</dbReference>
<proteinExistence type="predicted"/>
<evidence type="ECO:0000313" key="7">
    <source>
        <dbReference type="Proteomes" id="UP001596507"/>
    </source>
</evidence>
<feature type="domain" description="IclR-ED" evidence="5">
    <location>
        <begin position="72"/>
        <end position="256"/>
    </location>
</feature>
<reference evidence="7" key="1">
    <citation type="journal article" date="2019" name="Int. J. Syst. Evol. Microbiol.">
        <title>The Global Catalogue of Microorganisms (GCM) 10K type strain sequencing project: providing services to taxonomists for standard genome sequencing and annotation.</title>
        <authorList>
            <consortium name="The Broad Institute Genomics Platform"/>
            <consortium name="The Broad Institute Genome Sequencing Center for Infectious Disease"/>
            <person name="Wu L."/>
            <person name="Ma J."/>
        </authorList>
    </citation>
    <scope>NUCLEOTIDE SEQUENCE [LARGE SCALE GENOMIC DNA]</scope>
    <source>
        <strain evidence="7">CGMCC 1.15772</strain>
    </source>
</reference>
<gene>
    <name evidence="6" type="ORF">ACFQRL_08980</name>
</gene>
<protein>
    <submittedName>
        <fullName evidence="6">IclR family transcriptional regulator</fullName>
    </submittedName>
</protein>
<dbReference type="InterPro" id="IPR036388">
    <property type="entry name" value="WH-like_DNA-bd_sf"/>
</dbReference>
<evidence type="ECO:0000259" key="4">
    <source>
        <dbReference type="PROSITE" id="PS51077"/>
    </source>
</evidence>
<evidence type="ECO:0000256" key="1">
    <source>
        <dbReference type="ARBA" id="ARBA00023015"/>
    </source>
</evidence>
<dbReference type="PROSITE" id="PS51077">
    <property type="entry name" value="HTH_ICLR"/>
    <property type="match status" value="1"/>
</dbReference>
<evidence type="ECO:0000313" key="6">
    <source>
        <dbReference type="EMBL" id="MFC7269088.1"/>
    </source>
</evidence>
<evidence type="ECO:0000256" key="2">
    <source>
        <dbReference type="ARBA" id="ARBA00023125"/>
    </source>
</evidence>
<dbReference type="InterPro" id="IPR036390">
    <property type="entry name" value="WH_DNA-bd_sf"/>
</dbReference>
<dbReference type="Proteomes" id="UP001596507">
    <property type="component" value="Unassembled WGS sequence"/>
</dbReference>
<dbReference type="Pfam" id="PF09339">
    <property type="entry name" value="HTH_IclR"/>
    <property type="match status" value="1"/>
</dbReference>
<dbReference type="EMBL" id="JBHTBE010000002">
    <property type="protein sequence ID" value="MFC7269088.1"/>
    <property type="molecule type" value="Genomic_DNA"/>
</dbReference>
<accession>A0ABW2HGH1</accession>
<dbReference type="InterPro" id="IPR014757">
    <property type="entry name" value="Tscrpt_reg_IclR_C"/>
</dbReference>
<dbReference type="Gene3D" id="1.10.10.10">
    <property type="entry name" value="Winged helix-like DNA-binding domain superfamily/Winged helix DNA-binding domain"/>
    <property type="match status" value="1"/>
</dbReference>
<dbReference type="SMART" id="SM00346">
    <property type="entry name" value="HTH_ICLR"/>
    <property type="match status" value="1"/>
</dbReference>
<dbReference type="RefSeq" id="WP_262874018.1">
    <property type="nucleotide sequence ID" value="NZ_BAABKW010000012.1"/>
</dbReference>
<keyword evidence="1" id="KW-0805">Transcription regulation</keyword>
<sequence length="265" mass="28337">MNETRTRDERTAVDKAIDVLKAFGRDAHLGIGVSELSRRAGLSKSTTFRVLGMLEHNGAVERAGTAYRLGRLIEELGTPAAAPMQDAVRDAVTPFLAELYVQTHATVQLAMLAGSHVVYLNKLEGPARLRTPSRIGGRMPAYCTGVGKVLLAADPIATEIALREPRHAWTAHTIVDEHAFLAELDHVRTSGVAHDRGESLETLSCIAAPVRGAGGRVIAALSVSGDAATFQPLRYERTLRAVAYSASRALATQKLAAERRTAAVA</sequence>
<dbReference type="SUPFAM" id="SSF46785">
    <property type="entry name" value="Winged helix' DNA-binding domain"/>
    <property type="match status" value="1"/>
</dbReference>
<dbReference type="PROSITE" id="PS51078">
    <property type="entry name" value="ICLR_ED"/>
    <property type="match status" value="1"/>
</dbReference>
<evidence type="ECO:0000256" key="3">
    <source>
        <dbReference type="ARBA" id="ARBA00023163"/>
    </source>
</evidence>
<feature type="domain" description="HTH iclR-type" evidence="4">
    <location>
        <begin position="10"/>
        <end position="71"/>
    </location>
</feature>
<dbReference type="Pfam" id="PF01614">
    <property type="entry name" value="IclR_C"/>
    <property type="match status" value="1"/>
</dbReference>
<dbReference type="PANTHER" id="PTHR30136">
    <property type="entry name" value="HELIX-TURN-HELIX TRANSCRIPTIONAL REGULATOR, ICLR FAMILY"/>
    <property type="match status" value="1"/>
</dbReference>
<name>A0ABW2HGH1_9MICO</name>
<comment type="caution">
    <text evidence="6">The sequence shown here is derived from an EMBL/GenBank/DDBJ whole genome shotgun (WGS) entry which is preliminary data.</text>
</comment>
<keyword evidence="7" id="KW-1185">Reference proteome</keyword>
<dbReference type="InterPro" id="IPR005471">
    <property type="entry name" value="Tscrpt_reg_IclR_N"/>
</dbReference>
<dbReference type="InterPro" id="IPR029016">
    <property type="entry name" value="GAF-like_dom_sf"/>
</dbReference>
<evidence type="ECO:0000259" key="5">
    <source>
        <dbReference type="PROSITE" id="PS51078"/>
    </source>
</evidence>
<dbReference type="InterPro" id="IPR050707">
    <property type="entry name" value="HTH_MetabolicPath_Reg"/>
</dbReference>
<dbReference type="PANTHER" id="PTHR30136:SF24">
    <property type="entry name" value="HTH-TYPE TRANSCRIPTIONAL REPRESSOR ALLR"/>
    <property type="match status" value="1"/>
</dbReference>
<organism evidence="6 7">
    <name type="scientific">Microbacterium fluvii</name>
    <dbReference type="NCBI Taxonomy" id="415215"/>
    <lineage>
        <taxon>Bacteria</taxon>
        <taxon>Bacillati</taxon>
        <taxon>Actinomycetota</taxon>
        <taxon>Actinomycetes</taxon>
        <taxon>Micrococcales</taxon>
        <taxon>Microbacteriaceae</taxon>
        <taxon>Microbacterium</taxon>
    </lineage>
</organism>
<keyword evidence="3" id="KW-0804">Transcription</keyword>
<dbReference type="Gene3D" id="3.30.450.40">
    <property type="match status" value="1"/>
</dbReference>